<evidence type="ECO:0000256" key="1">
    <source>
        <dbReference type="SAM" id="MobiDB-lite"/>
    </source>
</evidence>
<feature type="non-terminal residue" evidence="2">
    <location>
        <position position="1"/>
    </location>
</feature>
<keyword evidence="3" id="KW-1185">Reference proteome</keyword>
<feature type="compositionally biased region" description="Basic and acidic residues" evidence="1">
    <location>
        <begin position="22"/>
        <end position="36"/>
    </location>
</feature>
<accession>A0A0F4YFT3</accession>
<evidence type="ECO:0000313" key="2">
    <source>
        <dbReference type="EMBL" id="KKA16478.1"/>
    </source>
</evidence>
<dbReference type="RefSeq" id="XP_013323090.1">
    <property type="nucleotide sequence ID" value="XM_013467636.1"/>
</dbReference>
<dbReference type="GeneID" id="25321838"/>
<organism evidence="2 3">
    <name type="scientific">Rasamsonia emersonii (strain ATCC 16479 / CBS 393.64 / IMI 116815)</name>
    <dbReference type="NCBI Taxonomy" id="1408163"/>
    <lineage>
        <taxon>Eukaryota</taxon>
        <taxon>Fungi</taxon>
        <taxon>Dikarya</taxon>
        <taxon>Ascomycota</taxon>
        <taxon>Pezizomycotina</taxon>
        <taxon>Eurotiomycetes</taxon>
        <taxon>Eurotiomycetidae</taxon>
        <taxon>Eurotiales</taxon>
        <taxon>Trichocomaceae</taxon>
        <taxon>Rasamsonia</taxon>
    </lineage>
</organism>
<dbReference type="EMBL" id="LASV01000763">
    <property type="protein sequence ID" value="KKA16478.1"/>
    <property type="molecule type" value="Genomic_DNA"/>
</dbReference>
<dbReference type="STRING" id="1408163.A0A0F4YFT3"/>
<dbReference type="AlphaFoldDB" id="A0A0F4YFT3"/>
<protein>
    <submittedName>
        <fullName evidence="2">Uncharacterized protein</fullName>
    </submittedName>
</protein>
<proteinExistence type="predicted"/>
<comment type="caution">
    <text evidence="2">The sequence shown here is derived from an EMBL/GenBank/DDBJ whole genome shotgun (WGS) entry which is preliminary data.</text>
</comment>
<dbReference type="OrthoDB" id="4246716at2759"/>
<reference evidence="2 3" key="1">
    <citation type="submission" date="2015-04" db="EMBL/GenBank/DDBJ databases">
        <authorList>
            <person name="Heijne W.H."/>
            <person name="Fedorova N.D."/>
            <person name="Nierman W.C."/>
            <person name="Vollebregt A.W."/>
            <person name="Zhao Z."/>
            <person name="Wu L."/>
            <person name="Kumar M."/>
            <person name="Stam H."/>
            <person name="van den Berg M.A."/>
            <person name="Pel H.J."/>
        </authorList>
    </citation>
    <scope>NUCLEOTIDE SEQUENCE [LARGE SCALE GENOMIC DNA]</scope>
    <source>
        <strain evidence="2 3">CBS 393.64</strain>
    </source>
</reference>
<feature type="compositionally biased region" description="Polar residues" evidence="1">
    <location>
        <begin position="38"/>
        <end position="52"/>
    </location>
</feature>
<evidence type="ECO:0000313" key="3">
    <source>
        <dbReference type="Proteomes" id="UP000053958"/>
    </source>
</evidence>
<sequence length="183" mass="20572">ISAGSSTRRRTRLLKNQVSKSVDQDQPDRAEHKDGTSVDGSSSDAHPQTYEGQSHGPVVLKVDDIPELQISLLSDQHPQSVFDLQIVHLMAFLQQYHPTSSNPEQLSRILSLFEGYQFICPHIQLVYPWYGSVPSIDIKIDSKIGWSAKVQLSHKLAEELIEYIQNLMRVDVGNGGHRDSQQD</sequence>
<gene>
    <name evidence="2" type="ORF">T310_9924</name>
</gene>
<name>A0A0F4YFT3_RASE3</name>
<feature type="region of interest" description="Disordered" evidence="1">
    <location>
        <begin position="1"/>
        <end position="55"/>
    </location>
</feature>
<dbReference type="Proteomes" id="UP000053958">
    <property type="component" value="Unassembled WGS sequence"/>
</dbReference>